<name>A0ABN3UD38_9ACTN</name>
<keyword evidence="1" id="KW-1133">Transmembrane helix</keyword>
<sequence>MVREGRCIRLCLMELAHRTLWRSTAILLKVALAVLLALALAFPEWDRFADKAMGARAVAYPLAVLLVFAIWTVRRRTGRSGPYPWDVDALLTAPFVIDVAGNALDLYDSVVWFDDACHFGNWALLGGAAGAALLRGPALPRWVTVLLVAGIGAIAAIAWEVAEYGAFILDTPESVDIYRDTLGDEALGLLGATTAGLLTAFRSRRPAAEHRPAATEAEVF</sequence>
<feature type="transmembrane region" description="Helical" evidence="1">
    <location>
        <begin position="182"/>
        <end position="201"/>
    </location>
</feature>
<dbReference type="EMBL" id="BAAATZ010000018">
    <property type="protein sequence ID" value="GAA2730442.1"/>
    <property type="molecule type" value="Genomic_DNA"/>
</dbReference>
<evidence type="ECO:0000313" key="2">
    <source>
        <dbReference type="EMBL" id="GAA2730442.1"/>
    </source>
</evidence>
<dbReference type="Pfam" id="PF09997">
    <property type="entry name" value="DUF2238"/>
    <property type="match status" value="1"/>
</dbReference>
<evidence type="ECO:0000313" key="3">
    <source>
        <dbReference type="Proteomes" id="UP001501842"/>
    </source>
</evidence>
<keyword evidence="3" id="KW-1185">Reference proteome</keyword>
<keyword evidence="1" id="KW-0472">Membrane</keyword>
<evidence type="ECO:0008006" key="4">
    <source>
        <dbReference type="Google" id="ProtNLM"/>
    </source>
</evidence>
<dbReference type="InterPro" id="IPR014509">
    <property type="entry name" value="YjdF-like"/>
</dbReference>
<accession>A0ABN3UD38</accession>
<reference evidence="2 3" key="1">
    <citation type="journal article" date="2019" name="Int. J. Syst. Evol. Microbiol.">
        <title>The Global Catalogue of Microorganisms (GCM) 10K type strain sequencing project: providing services to taxonomists for standard genome sequencing and annotation.</title>
        <authorList>
            <consortium name="The Broad Institute Genomics Platform"/>
            <consortium name="The Broad Institute Genome Sequencing Center for Infectious Disease"/>
            <person name="Wu L."/>
            <person name="Ma J."/>
        </authorList>
    </citation>
    <scope>NUCLEOTIDE SEQUENCE [LARGE SCALE GENOMIC DNA]</scope>
    <source>
        <strain evidence="2 3">JCM 8201</strain>
    </source>
</reference>
<protein>
    <recommendedName>
        <fullName evidence="4">Integral membrane protein</fullName>
    </recommendedName>
</protein>
<dbReference type="Proteomes" id="UP001501842">
    <property type="component" value="Unassembled WGS sequence"/>
</dbReference>
<feature type="transmembrane region" description="Helical" evidence="1">
    <location>
        <begin position="54"/>
        <end position="73"/>
    </location>
</feature>
<proteinExistence type="predicted"/>
<keyword evidence="1" id="KW-0812">Transmembrane</keyword>
<comment type="caution">
    <text evidence="2">The sequence shown here is derived from an EMBL/GenBank/DDBJ whole genome shotgun (WGS) entry which is preliminary data.</text>
</comment>
<gene>
    <name evidence="2" type="ORF">GCM10010439_43510</name>
</gene>
<feature type="transmembrane region" description="Helical" evidence="1">
    <location>
        <begin position="20"/>
        <end position="42"/>
    </location>
</feature>
<organism evidence="2 3">
    <name type="scientific">Actinocorallia aurantiaca</name>
    <dbReference type="NCBI Taxonomy" id="46204"/>
    <lineage>
        <taxon>Bacteria</taxon>
        <taxon>Bacillati</taxon>
        <taxon>Actinomycetota</taxon>
        <taxon>Actinomycetes</taxon>
        <taxon>Streptosporangiales</taxon>
        <taxon>Thermomonosporaceae</taxon>
        <taxon>Actinocorallia</taxon>
    </lineage>
</organism>
<feature type="transmembrane region" description="Helical" evidence="1">
    <location>
        <begin position="142"/>
        <end position="162"/>
    </location>
</feature>
<evidence type="ECO:0000256" key="1">
    <source>
        <dbReference type="SAM" id="Phobius"/>
    </source>
</evidence>